<organism evidence="2 3">
    <name type="scientific">Erwinia mallotivora</name>
    <dbReference type="NCBI Taxonomy" id="69222"/>
    <lineage>
        <taxon>Bacteria</taxon>
        <taxon>Pseudomonadati</taxon>
        <taxon>Pseudomonadota</taxon>
        <taxon>Gammaproteobacteria</taxon>
        <taxon>Enterobacterales</taxon>
        <taxon>Erwiniaceae</taxon>
        <taxon>Erwinia</taxon>
    </lineage>
</organism>
<dbReference type="GO" id="GO:0016491">
    <property type="term" value="F:oxidoreductase activity"/>
    <property type="evidence" value="ECO:0007669"/>
    <property type="project" value="InterPro"/>
</dbReference>
<comment type="caution">
    <text evidence="2">The sequence shown here is derived from an EMBL/GenBank/DDBJ whole genome shotgun (WGS) entry which is preliminary data.</text>
</comment>
<dbReference type="InterPro" id="IPR011032">
    <property type="entry name" value="GroES-like_sf"/>
</dbReference>
<dbReference type="SUPFAM" id="SSF50129">
    <property type="entry name" value="GroES-like"/>
    <property type="match status" value="1"/>
</dbReference>
<dbReference type="EMBL" id="JFHN01000034">
    <property type="protein sequence ID" value="EXU76212.1"/>
    <property type="molecule type" value="Genomic_DNA"/>
</dbReference>
<evidence type="ECO:0000259" key="1">
    <source>
        <dbReference type="SMART" id="SM00829"/>
    </source>
</evidence>
<dbReference type="PANTHER" id="PTHR43677">
    <property type="entry name" value="SHORT-CHAIN DEHYDROGENASE/REDUCTASE"/>
    <property type="match status" value="1"/>
</dbReference>
<dbReference type="InterPro" id="IPR036291">
    <property type="entry name" value="NAD(P)-bd_dom_sf"/>
</dbReference>
<dbReference type="Gene3D" id="3.40.50.720">
    <property type="entry name" value="NAD(P)-binding Rossmann-like Domain"/>
    <property type="match status" value="1"/>
</dbReference>
<accession>A0A014PZ28</accession>
<feature type="domain" description="Enoyl reductase (ER)" evidence="1">
    <location>
        <begin position="10"/>
        <end position="307"/>
    </location>
</feature>
<dbReference type="InterPro" id="IPR013149">
    <property type="entry name" value="ADH-like_C"/>
</dbReference>
<protein>
    <submittedName>
        <fullName evidence="2">Alcohol dehydrogenase</fullName>
    </submittedName>
</protein>
<evidence type="ECO:0000313" key="3">
    <source>
        <dbReference type="Proteomes" id="UP000019918"/>
    </source>
</evidence>
<dbReference type="PATRIC" id="fig|69222.5.peg.1283"/>
<dbReference type="Proteomes" id="UP000019918">
    <property type="component" value="Unassembled WGS sequence"/>
</dbReference>
<proteinExistence type="predicted"/>
<dbReference type="AlphaFoldDB" id="A0A014PZ28"/>
<dbReference type="OrthoDB" id="9787435at2"/>
<dbReference type="InterPro" id="IPR020843">
    <property type="entry name" value="ER"/>
</dbReference>
<dbReference type="PANTHER" id="PTHR43677:SF11">
    <property type="entry name" value="ZINC-CONTAINING ALCOHOL DEHYDROGENASE"/>
    <property type="match status" value="1"/>
</dbReference>
<reference evidence="2 3" key="1">
    <citation type="submission" date="2014-02" db="EMBL/GenBank/DDBJ databases">
        <title>Draft genome of Erwinia mallotivora strain BT-MARDI, a papaya dieback pathogen.</title>
        <authorList>
            <person name="Redzuan R."/>
            <person name="Abu Bakar N."/>
            <person name="Badrun R."/>
            <person name="Mohd Raih M.F."/>
            <person name="Rozano L."/>
            <person name="Mat Amin N."/>
        </authorList>
    </citation>
    <scope>NUCLEOTIDE SEQUENCE [LARGE SCALE GENOMIC DNA]</scope>
    <source>
        <strain evidence="2 3">BT-MARDI</strain>
    </source>
</reference>
<sequence length="309" mass="32305">MKAAVISEKGKTPVFGDFPQPEVNEGTVAITVKAAALSQLVRSRAAGTHYSSTGSYPFIPGVDGTGYLSNGEPVYFIALDPVWGSMAETALATPGSIVPLPANLDLVAAAAMGNPGMSSWAALTRRAALRTGETVLINGATGISGGLAVRIARYLGAGKIIVTGRNATALQQLRTEGADITLTLEQLPTRLPELMQEGVDVVLDYLWGESALDIMTAAVDGGAKVVRFVQIGSLSGQQISLHSKLLRSSGLTLMGSGLGSIAGKELVAAVAEFFQAAGERDFTVPFLSRPLSEVHQAWHEEKGRIVFTL</sequence>
<gene>
    <name evidence="2" type="ORF">BG55_06215</name>
</gene>
<dbReference type="STRING" id="69222.BG55_06215"/>
<dbReference type="InterPro" id="IPR051397">
    <property type="entry name" value="Zn-ADH-like_protein"/>
</dbReference>
<keyword evidence="3" id="KW-1185">Reference proteome</keyword>
<name>A0A014PZ28_9GAMM</name>
<dbReference type="RefSeq" id="WP_034935429.1">
    <property type="nucleotide sequence ID" value="NZ_JFHN01000034.1"/>
</dbReference>
<dbReference type="Gene3D" id="3.90.180.10">
    <property type="entry name" value="Medium-chain alcohol dehydrogenases, catalytic domain"/>
    <property type="match status" value="1"/>
</dbReference>
<evidence type="ECO:0000313" key="2">
    <source>
        <dbReference type="EMBL" id="EXU76212.1"/>
    </source>
</evidence>
<dbReference type="Pfam" id="PF00107">
    <property type="entry name" value="ADH_zinc_N"/>
    <property type="match status" value="1"/>
</dbReference>
<dbReference type="SMART" id="SM00829">
    <property type="entry name" value="PKS_ER"/>
    <property type="match status" value="1"/>
</dbReference>
<dbReference type="SUPFAM" id="SSF51735">
    <property type="entry name" value="NAD(P)-binding Rossmann-fold domains"/>
    <property type="match status" value="1"/>
</dbReference>